<keyword evidence="1 4" id="KW-0547">Nucleotide-binding</keyword>
<comment type="function">
    <text evidence="4">Has nucleotide phosphatase activity towards ATP, GTP, CTP, TTP and UTP. May hydrolyze nucleoside diphosphates with lower efficiency.</text>
</comment>
<sequence length="178" mass="19744">MVTNHLLTGPPKSGKTTTLRQTVARLEDAGVTVGGFYSPERRRNGERVGFDLVEVGTDERATLAAVDRERGPTVGKYRVAVDAVDKLAGRALPDARATADLTVIDEIAAMQLHSDVFLDELELTLESDRPVLAAVQSDSSVEFVDRIKQRRDVRLYRVTPETRDELPERLATRFRNAL</sequence>
<evidence type="ECO:0000256" key="4">
    <source>
        <dbReference type="HAMAP-Rule" id="MF_00796"/>
    </source>
</evidence>
<dbReference type="EC" id="3.6.1.15" evidence="4"/>
<evidence type="ECO:0000256" key="3">
    <source>
        <dbReference type="ARBA" id="ARBA00022840"/>
    </source>
</evidence>
<comment type="caution">
    <text evidence="5">The sequence shown here is derived from an EMBL/GenBank/DDBJ whole genome shotgun (WGS) entry which is preliminary data.</text>
</comment>
<dbReference type="GO" id="GO:0005524">
    <property type="term" value="F:ATP binding"/>
    <property type="evidence" value="ECO:0007669"/>
    <property type="project" value="UniProtKB-UniRule"/>
</dbReference>
<dbReference type="Gene3D" id="3.40.50.300">
    <property type="entry name" value="P-loop containing nucleotide triphosphate hydrolases"/>
    <property type="match status" value="1"/>
</dbReference>
<comment type="caution">
    <text evidence="4">Lacks conserved residue(s) required for the propagation of feature annotation.</text>
</comment>
<keyword evidence="6" id="KW-1185">Reference proteome</keyword>
<dbReference type="GO" id="GO:0017111">
    <property type="term" value="F:ribonucleoside triphosphate phosphatase activity"/>
    <property type="evidence" value="ECO:0007669"/>
    <property type="project" value="UniProtKB-UniRule"/>
</dbReference>
<dbReference type="PANTHER" id="PTHR43146:SF1">
    <property type="entry name" value="CANCER-RELATED NUCLEOSIDE-TRIPHOSPHATASE"/>
    <property type="match status" value="1"/>
</dbReference>
<keyword evidence="3 4" id="KW-0067">ATP-binding</keyword>
<keyword evidence="2 4" id="KW-0378">Hydrolase</keyword>
<protein>
    <recommendedName>
        <fullName evidence="4">Nucleoside-triphosphatase ACFQQG_16675</fullName>
        <shortName evidence="4">NTPase</shortName>
        <ecNumber evidence="4">3.6.1.15</ecNumber>
    </recommendedName>
    <alternativeName>
        <fullName evidence="4">Nucleoside triphosphate phosphohydrolase</fullName>
    </alternativeName>
</protein>
<dbReference type="RefSeq" id="WP_368409471.1">
    <property type="nucleotide sequence ID" value="NZ_CP112972.1"/>
</dbReference>
<dbReference type="PANTHER" id="PTHR43146">
    <property type="entry name" value="CANCER-RELATED NUCLEOSIDE-TRIPHOSPHATASE"/>
    <property type="match status" value="1"/>
</dbReference>
<gene>
    <name evidence="5" type="ORF">ACFQQG_16675</name>
</gene>
<evidence type="ECO:0000313" key="6">
    <source>
        <dbReference type="Proteomes" id="UP001596445"/>
    </source>
</evidence>
<comment type="catalytic activity">
    <reaction evidence="4">
        <text>a ribonucleoside 5'-triphosphate + H2O = a ribonucleoside 5'-diphosphate + phosphate + H(+)</text>
        <dbReference type="Rhea" id="RHEA:23680"/>
        <dbReference type="ChEBI" id="CHEBI:15377"/>
        <dbReference type="ChEBI" id="CHEBI:15378"/>
        <dbReference type="ChEBI" id="CHEBI:43474"/>
        <dbReference type="ChEBI" id="CHEBI:57930"/>
        <dbReference type="ChEBI" id="CHEBI:61557"/>
        <dbReference type="EC" id="3.6.1.15"/>
    </reaction>
</comment>
<dbReference type="SUPFAM" id="SSF52540">
    <property type="entry name" value="P-loop containing nucleoside triphosphate hydrolases"/>
    <property type="match status" value="1"/>
</dbReference>
<reference evidence="5 6" key="1">
    <citation type="journal article" date="2019" name="Int. J. Syst. Evol. Microbiol.">
        <title>The Global Catalogue of Microorganisms (GCM) 10K type strain sequencing project: providing services to taxonomists for standard genome sequencing and annotation.</title>
        <authorList>
            <consortium name="The Broad Institute Genomics Platform"/>
            <consortium name="The Broad Institute Genome Sequencing Center for Infectious Disease"/>
            <person name="Wu L."/>
            <person name="Ma J."/>
        </authorList>
    </citation>
    <scope>NUCLEOTIDE SEQUENCE [LARGE SCALE GENOMIC DNA]</scope>
    <source>
        <strain evidence="5 6">JCM 30072</strain>
    </source>
</reference>
<dbReference type="InterPro" id="IPR004948">
    <property type="entry name" value="Nuc-triphosphatase_THEP1"/>
</dbReference>
<dbReference type="InterPro" id="IPR027417">
    <property type="entry name" value="P-loop_NTPase"/>
</dbReference>
<dbReference type="Proteomes" id="UP001596445">
    <property type="component" value="Unassembled WGS sequence"/>
</dbReference>
<dbReference type="AlphaFoldDB" id="A0ABD5W8D6"/>
<evidence type="ECO:0000256" key="1">
    <source>
        <dbReference type="ARBA" id="ARBA00022741"/>
    </source>
</evidence>
<organism evidence="5 6">
    <name type="scientific">Halovenus salina</name>
    <dbReference type="NCBI Taxonomy" id="1510225"/>
    <lineage>
        <taxon>Archaea</taxon>
        <taxon>Methanobacteriati</taxon>
        <taxon>Methanobacteriota</taxon>
        <taxon>Stenosarchaea group</taxon>
        <taxon>Halobacteria</taxon>
        <taxon>Halobacteriales</taxon>
        <taxon>Haloarculaceae</taxon>
        <taxon>Halovenus</taxon>
    </lineage>
</organism>
<proteinExistence type="inferred from homology"/>
<dbReference type="EMBL" id="JBHSZI010000001">
    <property type="protein sequence ID" value="MFC7059513.1"/>
    <property type="molecule type" value="Genomic_DNA"/>
</dbReference>
<dbReference type="Pfam" id="PF03266">
    <property type="entry name" value="NTPase_1"/>
    <property type="match status" value="1"/>
</dbReference>
<evidence type="ECO:0000313" key="5">
    <source>
        <dbReference type="EMBL" id="MFC7059513.1"/>
    </source>
</evidence>
<dbReference type="HAMAP" id="MF_00796">
    <property type="entry name" value="NTPase_1"/>
    <property type="match status" value="1"/>
</dbReference>
<accession>A0ABD5W8D6</accession>
<evidence type="ECO:0000256" key="2">
    <source>
        <dbReference type="ARBA" id="ARBA00022801"/>
    </source>
</evidence>
<name>A0ABD5W8D6_9EURY</name>
<comment type="similarity">
    <text evidence="4">Belongs to the THEP1 NTPase family.</text>
</comment>
<dbReference type="GeneID" id="76631682"/>